<proteinExistence type="predicted"/>
<keyword evidence="3" id="KW-0808">Transferase</keyword>
<keyword evidence="4" id="KW-1185">Reference proteome</keyword>
<dbReference type="PATRIC" id="fig|446465.5.peg.198"/>
<dbReference type="SUPFAM" id="SSF53756">
    <property type="entry name" value="UDP-Glycosyltransferase/glycogen phosphorylase"/>
    <property type="match status" value="1"/>
</dbReference>
<dbReference type="CAZy" id="GT1">
    <property type="family name" value="Glycosyltransferase Family 1"/>
</dbReference>
<dbReference type="KEGG" id="bfa:Bfae_01990"/>
<feature type="domain" description="Glycosyl transferase family 28 C-terminal" evidence="2">
    <location>
        <begin position="337"/>
        <end position="415"/>
    </location>
</feature>
<feature type="region of interest" description="Disordered" evidence="1">
    <location>
        <begin position="200"/>
        <end position="254"/>
    </location>
</feature>
<evidence type="ECO:0000256" key="1">
    <source>
        <dbReference type="SAM" id="MobiDB-lite"/>
    </source>
</evidence>
<feature type="compositionally biased region" description="Basic and acidic residues" evidence="1">
    <location>
        <begin position="208"/>
        <end position="223"/>
    </location>
</feature>
<accession>C7MFV9</accession>
<dbReference type="GO" id="GO:0016758">
    <property type="term" value="F:hexosyltransferase activity"/>
    <property type="evidence" value="ECO:0007669"/>
    <property type="project" value="InterPro"/>
</dbReference>
<dbReference type="Proteomes" id="UP000001919">
    <property type="component" value="Chromosome"/>
</dbReference>
<evidence type="ECO:0000313" key="4">
    <source>
        <dbReference type="Proteomes" id="UP000001919"/>
    </source>
</evidence>
<dbReference type="EMBL" id="CP001643">
    <property type="protein sequence ID" value="ACU84077.1"/>
    <property type="molecule type" value="Genomic_DNA"/>
</dbReference>
<organism evidence="3 4">
    <name type="scientific">Brachybacterium faecium (strain ATCC 43885 / DSM 4810 / JCM 11609 / LMG 19847 / NBRC 14762 / NCIMB 9860 / 6-10)</name>
    <dbReference type="NCBI Taxonomy" id="446465"/>
    <lineage>
        <taxon>Bacteria</taxon>
        <taxon>Bacillati</taxon>
        <taxon>Actinomycetota</taxon>
        <taxon>Actinomycetes</taxon>
        <taxon>Micrococcales</taxon>
        <taxon>Dermabacteraceae</taxon>
        <taxon>Brachybacterium</taxon>
    </lineage>
</organism>
<dbReference type="AlphaFoldDB" id="C7MFV9"/>
<protein>
    <submittedName>
        <fullName evidence="3">Predicted glycosyl transferase</fullName>
    </submittedName>
</protein>
<evidence type="ECO:0000313" key="3">
    <source>
        <dbReference type="EMBL" id="ACU84077.1"/>
    </source>
</evidence>
<dbReference type="HOGENOM" id="CLU_055279_0_0_11"/>
<dbReference type="PANTHER" id="PTHR21015:SF28">
    <property type="entry name" value="SLL1722 PROTEIN"/>
    <property type="match status" value="1"/>
</dbReference>
<dbReference type="eggNOG" id="COG4671">
    <property type="taxonomic scope" value="Bacteria"/>
</dbReference>
<name>C7MFV9_BRAFD</name>
<reference evidence="3 4" key="1">
    <citation type="journal article" date="2009" name="Stand. Genomic Sci.">
        <title>Complete genome sequence of Brachybacterium faecium type strain (Schefferle 6-10).</title>
        <authorList>
            <person name="Lapidus A."/>
            <person name="Pukall R."/>
            <person name="Labuttii K."/>
            <person name="Copeland A."/>
            <person name="Del Rio T.G."/>
            <person name="Nolan M."/>
            <person name="Chen F."/>
            <person name="Lucas S."/>
            <person name="Tice H."/>
            <person name="Cheng J.F."/>
            <person name="Bruce D."/>
            <person name="Goodwin L."/>
            <person name="Pitluck S."/>
            <person name="Rohde M."/>
            <person name="Goker M."/>
            <person name="Pati A."/>
            <person name="Ivanova N."/>
            <person name="Mavrommatis K."/>
            <person name="Chen A."/>
            <person name="Palaniappan K."/>
            <person name="D'haeseleer P."/>
            <person name="Chain P."/>
            <person name="Bristow J."/>
            <person name="Eisen J.A."/>
            <person name="Markowitz V."/>
            <person name="Hugenholtz P."/>
            <person name="Kyrpides N.C."/>
            <person name="Klenk H.P."/>
        </authorList>
    </citation>
    <scope>NUCLEOTIDE SEQUENCE [LARGE SCALE GENOMIC DNA]</scope>
    <source>
        <strain evidence="4">ATCC 43885 / DSM 4810 / JCM 11609 / LMG 19847 / NBRC 14762 / NCIMB 9860 / 6-10</strain>
    </source>
</reference>
<sequence length="461" mass="48291">MDTTIALYSHDSVGLGHSRRNRALAFALAAQLPALTGGSVGGLLIAGHPDAGRDPLPEGWDWLVLPGMTRTAGEYGPRRLGLDGPALRDLRSATIDAALAALEPDLFIADRHPFGIDGELRPVLSALRARGTATVLGLREVLDTPRVAAAEWEALGGAEHVASFLDAIWVYGDAHVYDPRLTGELPPALARRAVLTGYLSHGRPSGRGTDRPEVLPAGRREEPTAGCPADRPAGRPAGRPVGRSAGLGSARRSSAPERPYVLTVLGGGSDGAALARLAVRSRPPRGHRHLLITGPQMPADEIAELRALAETANLAETVNRAATAHRAAGAAAAEGPTTVLRSAPDVPELIAEAASVVCMGGYNTLAEVMATTTPALVVPRTRRRQEQPRRAQALAAVGAVETREPHSLTAEDLTAWWDRSATTRTDRSGLDLGGLDVVPRLAAQLLPASVPAHSEVSRHVG</sequence>
<dbReference type="OrthoDB" id="9802126at2"/>
<dbReference type="PANTHER" id="PTHR21015">
    <property type="entry name" value="UDP-N-ACETYLGLUCOSAMINE--N-ACETYLMURAMYL-(PENTAPEPTIDE) PYROPHOSPHORYL-UNDECAPRENOL N-ACETYLGLUCOSAMINE TRANSFERASE 1"/>
    <property type="match status" value="1"/>
</dbReference>
<dbReference type="Pfam" id="PF04101">
    <property type="entry name" value="Glyco_tran_28_C"/>
    <property type="match status" value="1"/>
</dbReference>
<dbReference type="Gene3D" id="3.40.50.2000">
    <property type="entry name" value="Glycogen Phosphorylase B"/>
    <property type="match status" value="1"/>
</dbReference>
<gene>
    <name evidence="3" type="ordered locus">Bfae_01990</name>
</gene>
<evidence type="ECO:0000259" key="2">
    <source>
        <dbReference type="Pfam" id="PF04101"/>
    </source>
</evidence>
<dbReference type="STRING" id="446465.Bfae_01990"/>
<feature type="compositionally biased region" description="Low complexity" evidence="1">
    <location>
        <begin position="242"/>
        <end position="253"/>
    </location>
</feature>
<dbReference type="InterPro" id="IPR007235">
    <property type="entry name" value="Glyco_trans_28_C"/>
</dbReference>